<feature type="transmembrane region" description="Helical" evidence="1">
    <location>
        <begin position="63"/>
        <end position="81"/>
    </location>
</feature>
<dbReference type="EMBL" id="JBBLZC010000003">
    <property type="protein sequence ID" value="MEK0082477.1"/>
    <property type="molecule type" value="Genomic_DNA"/>
</dbReference>
<dbReference type="Proteomes" id="UP001375743">
    <property type="component" value="Unassembled WGS sequence"/>
</dbReference>
<organism evidence="3 4">
    <name type="scientific">Benzoatithermus flavus</name>
    <dbReference type="NCBI Taxonomy" id="3108223"/>
    <lineage>
        <taxon>Bacteria</taxon>
        <taxon>Pseudomonadati</taxon>
        <taxon>Pseudomonadota</taxon>
        <taxon>Alphaproteobacteria</taxon>
        <taxon>Geminicoccales</taxon>
        <taxon>Geminicoccaceae</taxon>
        <taxon>Benzoatithermus</taxon>
    </lineage>
</organism>
<dbReference type="RefSeq" id="WP_418158324.1">
    <property type="nucleotide sequence ID" value="NZ_JBBLZC010000003.1"/>
</dbReference>
<name>A0ABU8XMR6_9PROT</name>
<keyword evidence="1" id="KW-0812">Transmembrane</keyword>
<feature type="domain" description="DUF6460" evidence="2">
    <location>
        <begin position="56"/>
        <end position="82"/>
    </location>
</feature>
<keyword evidence="1" id="KW-1133">Transmembrane helix</keyword>
<evidence type="ECO:0000313" key="3">
    <source>
        <dbReference type="EMBL" id="MEK0082477.1"/>
    </source>
</evidence>
<dbReference type="InterPro" id="IPR045594">
    <property type="entry name" value="DUF6460"/>
</dbReference>
<sequence>MKLSPLPPITFGTILRILLASLVVGMAMAWFDLQPRDVLHWITGNIDEAIANVQAWIVWGIKYVLLGAVIVVPIWAIGYLLRFLRGR</sequence>
<proteinExistence type="predicted"/>
<accession>A0ABU8XMR6</accession>
<keyword evidence="1" id="KW-0472">Membrane</keyword>
<protein>
    <submittedName>
        <fullName evidence="3">DUF6460 domain-containing protein</fullName>
    </submittedName>
</protein>
<dbReference type="Pfam" id="PF20061">
    <property type="entry name" value="DUF6460"/>
    <property type="match status" value="1"/>
</dbReference>
<reference evidence="3 4" key="1">
    <citation type="submission" date="2024-01" db="EMBL/GenBank/DDBJ databases">
        <title>Multi-omics insights into the function and evolution of sodium benzoate biodegradation pathways in Benzoatithermus flavus gen. nov., sp. nov. from hot spring.</title>
        <authorList>
            <person name="Hu C.-J."/>
            <person name="Li W.-J."/>
        </authorList>
    </citation>
    <scope>NUCLEOTIDE SEQUENCE [LARGE SCALE GENOMIC DNA]</scope>
    <source>
        <strain evidence="3 4">SYSU G07066</strain>
    </source>
</reference>
<evidence type="ECO:0000313" key="4">
    <source>
        <dbReference type="Proteomes" id="UP001375743"/>
    </source>
</evidence>
<keyword evidence="4" id="KW-1185">Reference proteome</keyword>
<evidence type="ECO:0000259" key="2">
    <source>
        <dbReference type="Pfam" id="PF20061"/>
    </source>
</evidence>
<feature type="transmembrane region" description="Helical" evidence="1">
    <location>
        <begin position="12"/>
        <end position="31"/>
    </location>
</feature>
<gene>
    <name evidence="3" type="ORF">U1T56_04900</name>
</gene>
<evidence type="ECO:0000256" key="1">
    <source>
        <dbReference type="SAM" id="Phobius"/>
    </source>
</evidence>
<comment type="caution">
    <text evidence="3">The sequence shown here is derived from an EMBL/GenBank/DDBJ whole genome shotgun (WGS) entry which is preliminary data.</text>
</comment>